<dbReference type="Gene3D" id="3.10.350.10">
    <property type="entry name" value="LysM domain"/>
    <property type="match status" value="1"/>
</dbReference>
<dbReference type="InterPro" id="IPR018392">
    <property type="entry name" value="LysM"/>
</dbReference>
<evidence type="ECO:0000256" key="1">
    <source>
        <dbReference type="SAM" id="MobiDB-lite"/>
    </source>
</evidence>
<accession>A0AAN7YRZ7</accession>
<feature type="region of interest" description="Disordered" evidence="1">
    <location>
        <begin position="126"/>
        <end position="146"/>
    </location>
</feature>
<dbReference type="Proteomes" id="UP001344447">
    <property type="component" value="Unassembled WGS sequence"/>
</dbReference>
<comment type="caution">
    <text evidence="3">The sequence shown here is derived from an EMBL/GenBank/DDBJ whole genome shotgun (WGS) entry which is preliminary data.</text>
</comment>
<dbReference type="CDD" id="cd00118">
    <property type="entry name" value="LysM"/>
    <property type="match status" value="1"/>
</dbReference>
<keyword evidence="4" id="KW-1185">Reference proteome</keyword>
<proteinExistence type="predicted"/>
<feature type="compositionally biased region" description="Polar residues" evidence="1">
    <location>
        <begin position="19"/>
        <end position="38"/>
    </location>
</feature>
<reference evidence="3 4" key="1">
    <citation type="submission" date="2023-11" db="EMBL/GenBank/DDBJ databases">
        <title>Dfirmibasis_genome.</title>
        <authorList>
            <person name="Edelbroek B."/>
            <person name="Kjellin J."/>
            <person name="Jerlstrom-Hultqvist J."/>
            <person name="Soderbom F."/>
        </authorList>
    </citation>
    <scope>NUCLEOTIDE SEQUENCE [LARGE SCALE GENOMIC DNA]</scope>
    <source>
        <strain evidence="3 4">TNS-C-14</strain>
    </source>
</reference>
<dbReference type="PANTHER" id="PTHR20932">
    <property type="entry name" value="LYSM AND PUTATIVE PEPTIDOGLYCAN-BINDING DOMAIN-CONTAINING PROTEIN"/>
    <property type="match status" value="1"/>
</dbReference>
<sequence length="268" mass="29804">MSDWDFLNGTTSNSSSSTMNQFNKSRNNSRESGLSQLVGTDEYDVDTSKSMSTFSKTTTPPQIKNNGEKSKYLVHQLTPKDTLQGLALKYNVKVNDIKRLNNMWTQDSLFIKKTVLIPIEVSDIVTSENNSNSSGSGNNSLNGSSNNIKSLLDGNYGNTNNFSSNNNNFNNNNSGTSFDNVFPEFEKMNKTFGTPKEKPILPPSTFNNGSNNNNSNNNDSFNNNYNYNNSINGLNRPQSTLSFSPVVNSLDHKTQTHFSLLDDEWNPL</sequence>
<feature type="domain" description="LysM" evidence="2">
    <location>
        <begin position="73"/>
        <end position="117"/>
    </location>
</feature>
<feature type="compositionally biased region" description="Low complexity" evidence="1">
    <location>
        <begin position="207"/>
        <end position="233"/>
    </location>
</feature>
<dbReference type="Pfam" id="PF01476">
    <property type="entry name" value="LysM"/>
    <property type="match status" value="1"/>
</dbReference>
<feature type="compositionally biased region" description="Basic and acidic residues" evidence="1">
    <location>
        <begin position="190"/>
        <end position="199"/>
    </location>
</feature>
<dbReference type="AlphaFoldDB" id="A0AAN7YRZ7"/>
<gene>
    <name evidence="3" type="ORF">RB653_003962</name>
</gene>
<dbReference type="SUPFAM" id="SSF54106">
    <property type="entry name" value="LysM domain"/>
    <property type="match status" value="1"/>
</dbReference>
<organism evidence="3 4">
    <name type="scientific">Dictyostelium firmibasis</name>
    <dbReference type="NCBI Taxonomy" id="79012"/>
    <lineage>
        <taxon>Eukaryota</taxon>
        <taxon>Amoebozoa</taxon>
        <taxon>Evosea</taxon>
        <taxon>Eumycetozoa</taxon>
        <taxon>Dictyostelia</taxon>
        <taxon>Dictyosteliales</taxon>
        <taxon>Dictyosteliaceae</taxon>
        <taxon>Dictyostelium</taxon>
    </lineage>
</organism>
<evidence type="ECO:0000313" key="4">
    <source>
        <dbReference type="Proteomes" id="UP001344447"/>
    </source>
</evidence>
<dbReference type="InterPro" id="IPR036779">
    <property type="entry name" value="LysM_dom_sf"/>
</dbReference>
<dbReference type="PROSITE" id="PS51782">
    <property type="entry name" value="LYSM"/>
    <property type="match status" value="1"/>
</dbReference>
<dbReference type="InterPro" id="IPR045030">
    <property type="entry name" value="LYSM1-4"/>
</dbReference>
<feature type="region of interest" description="Disordered" evidence="1">
    <location>
        <begin position="1"/>
        <end position="38"/>
    </location>
</feature>
<dbReference type="SMART" id="SM00257">
    <property type="entry name" value="LysM"/>
    <property type="match status" value="1"/>
</dbReference>
<feature type="compositionally biased region" description="Low complexity" evidence="1">
    <location>
        <begin position="127"/>
        <end position="146"/>
    </location>
</feature>
<protein>
    <recommendedName>
        <fullName evidence="2">LysM domain-containing protein</fullName>
    </recommendedName>
</protein>
<evidence type="ECO:0000259" key="2">
    <source>
        <dbReference type="PROSITE" id="PS51782"/>
    </source>
</evidence>
<dbReference type="EMBL" id="JAVFKY010000001">
    <property type="protein sequence ID" value="KAK5582379.1"/>
    <property type="molecule type" value="Genomic_DNA"/>
</dbReference>
<evidence type="ECO:0000313" key="3">
    <source>
        <dbReference type="EMBL" id="KAK5582379.1"/>
    </source>
</evidence>
<feature type="region of interest" description="Disordered" evidence="1">
    <location>
        <begin position="190"/>
        <end position="233"/>
    </location>
</feature>
<name>A0AAN7YRZ7_9MYCE</name>
<dbReference type="PANTHER" id="PTHR20932:SF8">
    <property type="entry name" value="LD22649P"/>
    <property type="match status" value="1"/>
</dbReference>